<proteinExistence type="inferred from homology"/>
<keyword evidence="13" id="KW-1185">Reference proteome</keyword>
<reference evidence="12 13" key="1">
    <citation type="submission" date="2020-11" db="EMBL/GenBank/DDBJ databases">
        <title>Kefir isolates.</title>
        <authorList>
            <person name="Marcisauskas S."/>
            <person name="Kim Y."/>
            <person name="Blasche S."/>
        </authorList>
    </citation>
    <scope>NUCLEOTIDE SEQUENCE [LARGE SCALE GENOMIC DNA]</scope>
    <source>
        <strain evidence="12 13">KR</strain>
    </source>
</reference>
<dbReference type="GO" id="GO:0005789">
    <property type="term" value="C:endoplasmic reticulum membrane"/>
    <property type="evidence" value="ECO:0007669"/>
    <property type="project" value="TreeGrafter"/>
</dbReference>
<gene>
    <name evidence="12" type="ORF">C6P46_006288</name>
</gene>
<evidence type="ECO:0000256" key="8">
    <source>
        <dbReference type="ARBA" id="ARBA00023316"/>
    </source>
</evidence>
<dbReference type="Proteomes" id="UP000777482">
    <property type="component" value="Unassembled WGS sequence"/>
</dbReference>
<keyword evidence="4" id="KW-0735">Signal-anchor</keyword>
<evidence type="ECO:0000256" key="1">
    <source>
        <dbReference type="ARBA" id="ARBA00004606"/>
    </source>
</evidence>
<dbReference type="SUPFAM" id="SSF49899">
    <property type="entry name" value="Concanavalin A-like lectins/glucanases"/>
    <property type="match status" value="1"/>
</dbReference>
<dbReference type="InterPro" id="IPR005629">
    <property type="entry name" value="Skn1/Kre6/Sbg1"/>
</dbReference>
<comment type="caution">
    <text evidence="12">The sequence shown here is derived from an EMBL/GenBank/DDBJ whole genome shotgun (WGS) entry which is preliminary data.</text>
</comment>
<sequence length="712" mass="77747">MTQPSPPSSLEQEEQSSSIPRGSRSSRVSRSLSAMGFFQQSEDSSESTLSSSGRRDSASKDQLDAAAYGVLTGAVGGNFGPFPRSSTFSTSRPPAFSHRDSLASSSIGLDPVSLPYGGASANAGADSPRMTEDEYGSQEYVATSPQMQPSNSRYSVSRLEGIAGGGAGAALLWEKEPDDFLHDPDPALDKAMDKQMHKISIMALINTAALMIVVIVLVGLFAGWPIYRYAIDGSWGAYAAQTITNSTGQVPQIPNLPSLIDSTTPSNAYTRTGFDGQDYELVFSDEFNTDGRTFWPGDDPFWEAVDLHYWGTKDLEWYDPDAVVTEGGDMVITMTQEPWNGLNFRSGMVQSWNKMCFTGGYIEFNVSLPGQPTAQGMWPGLWTMGNLGRAGYGSSVDGVWPYTYDSCDVGTLPNQTCVHLLPPSRELFQNADDLRARRWPNGTDPHDAKHSGSTDYGGELSYLVGQRMSACTCPADADEHPGPSVNVGRGAPEIDVLEGQVAQNGKQGWASQSIQFAPMDSGYLWRNDTTAENPGLRVWNSSISTQNMWTGSISQESASFNTLTDDTSYEGAGYATYSYEYDPGADGRITWAYKGEPTWQINAAAMLPNAGTQIGQRLISVEPMYMIMNLASSYAFQTPQWGKLQFPAHFRIDYVRVYQKKGQKNVGCDPKDYPTSKYINSHMDLYTNPNKTMFSQTNYTTPRNRLSATGCS</sequence>
<accession>A0A9P6VWB5</accession>
<dbReference type="InterPro" id="IPR013320">
    <property type="entry name" value="ConA-like_dom_sf"/>
</dbReference>
<evidence type="ECO:0000259" key="11">
    <source>
        <dbReference type="PROSITE" id="PS51762"/>
    </source>
</evidence>
<dbReference type="Pfam" id="PF03935">
    <property type="entry name" value="SKN1_KRE6_Sbg1"/>
    <property type="match status" value="1"/>
</dbReference>
<dbReference type="PANTHER" id="PTHR31361:SF15">
    <property type="entry name" value="GH16 DOMAIN-CONTAINING PROTEIN"/>
    <property type="match status" value="1"/>
</dbReference>
<feature type="domain" description="GH16" evidence="11">
    <location>
        <begin position="272"/>
        <end position="663"/>
    </location>
</feature>
<feature type="region of interest" description="Disordered" evidence="9">
    <location>
        <begin position="119"/>
        <end position="152"/>
    </location>
</feature>
<feature type="transmembrane region" description="Helical" evidence="10">
    <location>
        <begin position="199"/>
        <end position="224"/>
    </location>
</feature>
<dbReference type="FunFam" id="2.60.120.200:FF:000135">
    <property type="entry name" value="Related to KRE6-glucan synthase subunit"/>
    <property type="match status" value="1"/>
</dbReference>
<dbReference type="GO" id="GO:0006078">
    <property type="term" value="P:(1-&gt;6)-beta-D-glucan biosynthetic process"/>
    <property type="evidence" value="ECO:0007669"/>
    <property type="project" value="TreeGrafter"/>
</dbReference>
<dbReference type="GO" id="GO:0005886">
    <property type="term" value="C:plasma membrane"/>
    <property type="evidence" value="ECO:0007669"/>
    <property type="project" value="TreeGrafter"/>
</dbReference>
<evidence type="ECO:0000256" key="9">
    <source>
        <dbReference type="SAM" id="MobiDB-lite"/>
    </source>
</evidence>
<keyword evidence="8" id="KW-0961">Cell wall biogenesis/degradation</keyword>
<evidence type="ECO:0000313" key="12">
    <source>
        <dbReference type="EMBL" id="KAG0657634.1"/>
    </source>
</evidence>
<dbReference type="GO" id="GO:0015926">
    <property type="term" value="F:glucosidase activity"/>
    <property type="evidence" value="ECO:0007669"/>
    <property type="project" value="TreeGrafter"/>
</dbReference>
<protein>
    <recommendedName>
        <fullName evidence="11">GH16 domain-containing protein</fullName>
    </recommendedName>
</protein>
<keyword evidence="5 10" id="KW-1133">Transmembrane helix</keyword>
<evidence type="ECO:0000256" key="10">
    <source>
        <dbReference type="SAM" id="Phobius"/>
    </source>
</evidence>
<dbReference type="PANTHER" id="PTHR31361">
    <property type="entry name" value="BETA-GLUCAN SYNTHESIS-ASSOCIATED PROTEIN KRE6-RELATED"/>
    <property type="match status" value="1"/>
</dbReference>
<feature type="compositionally biased region" description="Polar residues" evidence="9">
    <location>
        <begin position="140"/>
        <end position="152"/>
    </location>
</feature>
<keyword evidence="3 10" id="KW-0812">Transmembrane</keyword>
<keyword evidence="7" id="KW-0325">Glycoprotein</keyword>
<evidence type="ECO:0000313" key="13">
    <source>
        <dbReference type="Proteomes" id="UP000777482"/>
    </source>
</evidence>
<dbReference type="EMBL" id="PUHQ01000078">
    <property type="protein sequence ID" value="KAG0657634.1"/>
    <property type="molecule type" value="Genomic_DNA"/>
</dbReference>
<dbReference type="Gene3D" id="2.60.120.200">
    <property type="match status" value="2"/>
</dbReference>
<evidence type="ECO:0000256" key="4">
    <source>
        <dbReference type="ARBA" id="ARBA00022968"/>
    </source>
</evidence>
<dbReference type="PROSITE" id="PS51762">
    <property type="entry name" value="GH16_2"/>
    <property type="match status" value="1"/>
</dbReference>
<evidence type="ECO:0000256" key="5">
    <source>
        <dbReference type="ARBA" id="ARBA00022989"/>
    </source>
</evidence>
<comment type="similarity">
    <text evidence="2">Belongs to the SKN1/KRE6 family.</text>
</comment>
<dbReference type="OrthoDB" id="412647at2759"/>
<organism evidence="12 13">
    <name type="scientific">Rhodotorula mucilaginosa</name>
    <name type="common">Yeast</name>
    <name type="synonym">Rhodotorula rubra</name>
    <dbReference type="NCBI Taxonomy" id="5537"/>
    <lineage>
        <taxon>Eukaryota</taxon>
        <taxon>Fungi</taxon>
        <taxon>Dikarya</taxon>
        <taxon>Basidiomycota</taxon>
        <taxon>Pucciniomycotina</taxon>
        <taxon>Microbotryomycetes</taxon>
        <taxon>Sporidiobolales</taxon>
        <taxon>Sporidiobolaceae</taxon>
        <taxon>Rhodotorula</taxon>
    </lineage>
</organism>
<keyword evidence="6 10" id="KW-0472">Membrane</keyword>
<name>A0A9P6VWB5_RHOMI</name>
<comment type="subcellular location">
    <subcellularLocation>
        <location evidence="1">Membrane</location>
        <topology evidence="1">Single-pass type II membrane protein</topology>
    </subcellularLocation>
</comment>
<evidence type="ECO:0000256" key="6">
    <source>
        <dbReference type="ARBA" id="ARBA00023136"/>
    </source>
</evidence>
<evidence type="ECO:0000256" key="2">
    <source>
        <dbReference type="ARBA" id="ARBA00010962"/>
    </source>
</evidence>
<dbReference type="InterPro" id="IPR000757">
    <property type="entry name" value="Beta-glucanase-like"/>
</dbReference>
<feature type="compositionally biased region" description="Low complexity" evidence="9">
    <location>
        <begin position="15"/>
        <end position="33"/>
    </location>
</feature>
<feature type="region of interest" description="Disordered" evidence="9">
    <location>
        <begin position="1"/>
        <end position="61"/>
    </location>
</feature>
<dbReference type="GO" id="GO:0031505">
    <property type="term" value="P:fungal-type cell wall organization"/>
    <property type="evidence" value="ECO:0007669"/>
    <property type="project" value="TreeGrafter"/>
</dbReference>
<dbReference type="AlphaFoldDB" id="A0A9P6VWB5"/>
<evidence type="ECO:0000256" key="7">
    <source>
        <dbReference type="ARBA" id="ARBA00023180"/>
    </source>
</evidence>
<evidence type="ECO:0000256" key="3">
    <source>
        <dbReference type="ARBA" id="ARBA00022692"/>
    </source>
</evidence>